<comment type="similarity">
    <text evidence="1">Belongs to the polypeptide deformylase family.</text>
</comment>
<accession>A0A6J6UTE1</accession>
<organism evidence="3">
    <name type="scientific">freshwater metagenome</name>
    <dbReference type="NCBI Taxonomy" id="449393"/>
    <lineage>
        <taxon>unclassified sequences</taxon>
        <taxon>metagenomes</taxon>
        <taxon>ecological metagenomes</taxon>
    </lineage>
</organism>
<dbReference type="EMBL" id="CAFBPS010000008">
    <property type="protein sequence ID" value="CAB5020533.1"/>
    <property type="molecule type" value="Genomic_DNA"/>
</dbReference>
<evidence type="ECO:0000313" key="4">
    <source>
        <dbReference type="EMBL" id="CAB4791666.1"/>
    </source>
</evidence>
<dbReference type="CDD" id="cd00487">
    <property type="entry name" value="Pep_deformylase"/>
    <property type="match status" value="1"/>
</dbReference>
<evidence type="ECO:0000313" key="5">
    <source>
        <dbReference type="EMBL" id="CAB4855319.1"/>
    </source>
</evidence>
<dbReference type="InterPro" id="IPR036821">
    <property type="entry name" value="Peptide_deformylase_sf"/>
</dbReference>
<dbReference type="EMBL" id="CAFAAL010000002">
    <property type="protein sequence ID" value="CAB4791666.1"/>
    <property type="molecule type" value="Genomic_DNA"/>
</dbReference>
<dbReference type="EMBL" id="CAFBMF010000008">
    <property type="protein sequence ID" value="CAB4889773.1"/>
    <property type="molecule type" value="Genomic_DNA"/>
</dbReference>
<dbReference type="PIRSF" id="PIRSF004749">
    <property type="entry name" value="Pep_def"/>
    <property type="match status" value="1"/>
</dbReference>
<evidence type="ECO:0000313" key="2">
    <source>
        <dbReference type="EMBL" id="CAB4706604.1"/>
    </source>
</evidence>
<gene>
    <name evidence="2" type="ORF">UFOPK2658_00134</name>
    <name evidence="3" type="ORF">UFOPK2880_00154</name>
    <name evidence="4" type="ORF">UFOPK3004_00058</name>
    <name evidence="5" type="ORF">UFOPK3304_00056</name>
    <name evidence="6" type="ORF">UFOPK3494_00251</name>
    <name evidence="7" type="ORF">UFOPK4134_00246</name>
</gene>
<sequence length="175" mass="19721">MSYQIRTFGDPVLASQAAAVTDIDAKVVRIVEEMFDTLYDSDSGIGLAAPQVGIQRQIFVWDMDDEPMVILNPTIVESDGEWVYDEGCLSIPGLYVEMTRPKTVLMKGIDMNGNEISLEADELEARLFQHELDHLNGVLMFDRMQPEQRKQAIAEYKKLSEQAAPVGEIKRLRAE</sequence>
<dbReference type="InterPro" id="IPR023635">
    <property type="entry name" value="Peptide_deformylase"/>
</dbReference>
<dbReference type="Pfam" id="PF01327">
    <property type="entry name" value="Pep_deformylase"/>
    <property type="match status" value="1"/>
</dbReference>
<dbReference type="PANTHER" id="PTHR10458">
    <property type="entry name" value="PEPTIDE DEFORMYLASE"/>
    <property type="match status" value="1"/>
</dbReference>
<dbReference type="Gene3D" id="3.90.45.10">
    <property type="entry name" value="Peptide deformylase"/>
    <property type="match status" value="1"/>
</dbReference>
<evidence type="ECO:0000256" key="1">
    <source>
        <dbReference type="ARBA" id="ARBA00010759"/>
    </source>
</evidence>
<reference evidence="3" key="1">
    <citation type="submission" date="2020-05" db="EMBL/GenBank/DDBJ databases">
        <authorList>
            <person name="Chiriac C."/>
            <person name="Salcher M."/>
            <person name="Ghai R."/>
            <person name="Kavagutti S V."/>
        </authorList>
    </citation>
    <scope>NUCLEOTIDE SEQUENCE</scope>
</reference>
<dbReference type="AlphaFoldDB" id="A0A6J6UTE1"/>
<evidence type="ECO:0000313" key="3">
    <source>
        <dbReference type="EMBL" id="CAB4761707.1"/>
    </source>
</evidence>
<evidence type="ECO:0000313" key="6">
    <source>
        <dbReference type="EMBL" id="CAB4889773.1"/>
    </source>
</evidence>
<dbReference type="SUPFAM" id="SSF56420">
    <property type="entry name" value="Peptide deformylase"/>
    <property type="match status" value="1"/>
</dbReference>
<dbReference type="EMBL" id="CAEZYH010000002">
    <property type="protein sequence ID" value="CAB4706604.1"/>
    <property type="molecule type" value="Genomic_DNA"/>
</dbReference>
<dbReference type="GO" id="GO:0042586">
    <property type="term" value="F:peptide deformylase activity"/>
    <property type="evidence" value="ECO:0007669"/>
    <property type="project" value="InterPro"/>
</dbReference>
<proteinExistence type="inferred from homology"/>
<dbReference type="PANTHER" id="PTHR10458:SF22">
    <property type="entry name" value="PEPTIDE DEFORMYLASE"/>
    <property type="match status" value="1"/>
</dbReference>
<dbReference type="EMBL" id="CAEZZP010000004">
    <property type="protein sequence ID" value="CAB4761707.1"/>
    <property type="molecule type" value="Genomic_DNA"/>
</dbReference>
<dbReference type="HAMAP" id="MF_00163">
    <property type="entry name" value="Pep_deformylase"/>
    <property type="match status" value="1"/>
</dbReference>
<dbReference type="EMBL" id="CAFBLJ010000001">
    <property type="protein sequence ID" value="CAB4855319.1"/>
    <property type="molecule type" value="Genomic_DNA"/>
</dbReference>
<name>A0A6J6UTE1_9ZZZZ</name>
<protein>
    <submittedName>
        <fullName evidence="3">Unannotated protein</fullName>
    </submittedName>
</protein>
<dbReference type="NCBIfam" id="NF001159">
    <property type="entry name" value="PRK00150.1-3"/>
    <property type="match status" value="1"/>
</dbReference>
<dbReference type="PRINTS" id="PR01576">
    <property type="entry name" value="PDEFORMYLASE"/>
</dbReference>
<evidence type="ECO:0000313" key="7">
    <source>
        <dbReference type="EMBL" id="CAB5020533.1"/>
    </source>
</evidence>
<dbReference type="NCBIfam" id="TIGR00079">
    <property type="entry name" value="pept_deformyl"/>
    <property type="match status" value="1"/>
</dbReference>